<sequence length="693" mass="74832">MRCPAALLALGGACLLLAANAQVLSTLKSLDFAPPGFNVSQQQVSYLQLLARGSISTNLNAQYEIPATDPLVAPAAGLTQFTPDQVHVSLADNGTIFITWATGTYVNYTVPSSNYINGTGVYAPQFPDPSSVASIVNWGTTTGGPYPNTATGAARSYIQTYLHDSATYVSQLFHTVNVRNLPFGQTVYYKVGDPSKELSVEYSITLATSLAPSNTYTYPLTLGVVADVGQTLNSSITYQHLVASKPDAVIFIGDLSYSDDYNDKGGGPTSAGPPGTVVVSPSPNPVRYAGTTQNQGQTWQPRWDYMTRLLSRAGNGTSIPYSFLPGNHEIERDEQLRAFQSFTARYPSPYQASYSNNPLYYSQNIGPIHNIMLNSYDSYLPNVTLDQTSSWLSTLSPQNSLLLFGNGGNSGVNGAGTPSFPTGNYIYSALGPDQLSWLLNDLARVNRAVTPWVIVSWHQPPYNSYTTHYKEAECLRQQVEPFLYNFGVDVVFHGHVHAYERNYQTLNYLQNGCAPRWVTIGDGGNQEGLYTTFAGTGCNTTANPTCGIPNFGGFTPVPGSQINPAACLTFQNGTYAPPNAAQPGYSAYREPTFGHGVMTVFNATTALWQWNRNLDGVAVNTDAVYFIRNPQCNNYKAGTPLPPTPTPSPPATLAPSPPGKPNIIQQILDADQALQQNLASKLSLEKELQATQG</sequence>
<dbReference type="CDD" id="cd00839">
    <property type="entry name" value="MPP_PAPs"/>
    <property type="match status" value="1"/>
</dbReference>
<feature type="domain" description="Purple acid phosphatase C-terminal" evidence="8">
    <location>
        <begin position="580"/>
        <end position="617"/>
    </location>
</feature>
<evidence type="ECO:0000313" key="9">
    <source>
        <dbReference type="EMBL" id="CAL5223958.1"/>
    </source>
</evidence>
<gene>
    <name evidence="9" type="primary">g6564</name>
    <name evidence="9" type="ORF">VP750_LOCUS5617</name>
</gene>
<dbReference type="Pfam" id="PF00149">
    <property type="entry name" value="Metallophos"/>
    <property type="match status" value="1"/>
</dbReference>
<keyword evidence="10" id="KW-1185">Reference proteome</keyword>
<dbReference type="InterPro" id="IPR041792">
    <property type="entry name" value="MPP_PAP"/>
</dbReference>
<comment type="catalytic activity">
    <reaction evidence="5">
        <text>a phosphate monoester + H2O = an alcohol + phosphate</text>
        <dbReference type="Rhea" id="RHEA:15017"/>
        <dbReference type="ChEBI" id="CHEBI:15377"/>
        <dbReference type="ChEBI" id="CHEBI:30879"/>
        <dbReference type="ChEBI" id="CHEBI:43474"/>
        <dbReference type="ChEBI" id="CHEBI:67140"/>
        <dbReference type="EC" id="3.1.3.2"/>
    </reaction>
</comment>
<feature type="chain" id="PRO_5045013111" description="Purple acid phosphatase" evidence="5">
    <location>
        <begin position="22"/>
        <end position="693"/>
    </location>
</feature>
<feature type="domain" description="Calcineurin-like phosphoesterase" evidence="7">
    <location>
        <begin position="222"/>
        <end position="499"/>
    </location>
</feature>
<evidence type="ECO:0000256" key="3">
    <source>
        <dbReference type="ARBA" id="ARBA00022801"/>
    </source>
</evidence>
<dbReference type="InterPro" id="IPR039331">
    <property type="entry name" value="PAPs-like"/>
</dbReference>
<reference evidence="9 10" key="1">
    <citation type="submission" date="2024-06" db="EMBL/GenBank/DDBJ databases">
        <authorList>
            <person name="Kraege A."/>
            <person name="Thomma B."/>
        </authorList>
    </citation>
    <scope>NUCLEOTIDE SEQUENCE [LARGE SCALE GENOMIC DNA]</scope>
</reference>
<feature type="compositionally biased region" description="Pro residues" evidence="6">
    <location>
        <begin position="640"/>
        <end position="660"/>
    </location>
</feature>
<dbReference type="InterPro" id="IPR008963">
    <property type="entry name" value="Purple_acid_Pase-like_N"/>
</dbReference>
<dbReference type="InterPro" id="IPR004843">
    <property type="entry name" value="Calcineurin-like_PHP"/>
</dbReference>
<comment type="similarity">
    <text evidence="1 5">Belongs to the metallophosphoesterase superfamily. Purple acid phosphatase family.</text>
</comment>
<dbReference type="PANTHER" id="PTHR22953:SF153">
    <property type="entry name" value="PURPLE ACID PHOSPHATASE"/>
    <property type="match status" value="1"/>
</dbReference>
<evidence type="ECO:0000313" key="10">
    <source>
        <dbReference type="Proteomes" id="UP001497392"/>
    </source>
</evidence>
<dbReference type="SUPFAM" id="SSF49363">
    <property type="entry name" value="Purple acid phosphatase, N-terminal domain"/>
    <property type="match status" value="1"/>
</dbReference>
<evidence type="ECO:0000259" key="8">
    <source>
        <dbReference type="Pfam" id="PF14008"/>
    </source>
</evidence>
<evidence type="ECO:0000256" key="4">
    <source>
        <dbReference type="ARBA" id="ARBA00023180"/>
    </source>
</evidence>
<dbReference type="Pfam" id="PF14008">
    <property type="entry name" value="Metallophos_C"/>
    <property type="match status" value="1"/>
</dbReference>
<dbReference type="PANTHER" id="PTHR22953">
    <property type="entry name" value="ACID PHOSPHATASE RELATED"/>
    <property type="match status" value="1"/>
</dbReference>
<organism evidence="9 10">
    <name type="scientific">Coccomyxa viridis</name>
    <dbReference type="NCBI Taxonomy" id="1274662"/>
    <lineage>
        <taxon>Eukaryota</taxon>
        <taxon>Viridiplantae</taxon>
        <taxon>Chlorophyta</taxon>
        <taxon>core chlorophytes</taxon>
        <taxon>Trebouxiophyceae</taxon>
        <taxon>Trebouxiophyceae incertae sedis</taxon>
        <taxon>Coccomyxaceae</taxon>
        <taxon>Coccomyxa</taxon>
    </lineage>
</organism>
<evidence type="ECO:0000256" key="1">
    <source>
        <dbReference type="ARBA" id="ARBA00008723"/>
    </source>
</evidence>
<keyword evidence="3 5" id="KW-0378">Hydrolase</keyword>
<protein>
    <recommendedName>
        <fullName evidence="5">Purple acid phosphatase</fullName>
        <ecNumber evidence="5">3.1.3.2</ecNumber>
    </recommendedName>
</protein>
<proteinExistence type="inferred from homology"/>
<keyword evidence="4" id="KW-0325">Glycoprotein</keyword>
<dbReference type="Gene3D" id="2.60.40.380">
    <property type="entry name" value="Purple acid phosphatase-like, N-terminal"/>
    <property type="match status" value="1"/>
</dbReference>
<dbReference type="SUPFAM" id="SSF56300">
    <property type="entry name" value="Metallo-dependent phosphatases"/>
    <property type="match status" value="1"/>
</dbReference>
<comment type="caution">
    <text evidence="9">The sequence shown here is derived from an EMBL/GenBank/DDBJ whole genome shotgun (WGS) entry which is preliminary data.</text>
</comment>
<keyword evidence="2 5" id="KW-0732">Signal</keyword>
<dbReference type="InterPro" id="IPR025733">
    <property type="entry name" value="PAPs_C"/>
</dbReference>
<dbReference type="Proteomes" id="UP001497392">
    <property type="component" value="Unassembled WGS sequence"/>
</dbReference>
<feature type="region of interest" description="Disordered" evidence="6">
    <location>
        <begin position="636"/>
        <end position="663"/>
    </location>
</feature>
<name>A0ABP1FVN9_9CHLO</name>
<dbReference type="EC" id="3.1.3.2" evidence="5"/>
<accession>A0ABP1FVN9</accession>
<evidence type="ECO:0000256" key="6">
    <source>
        <dbReference type="SAM" id="MobiDB-lite"/>
    </source>
</evidence>
<feature type="signal peptide" evidence="5">
    <location>
        <begin position="1"/>
        <end position="21"/>
    </location>
</feature>
<dbReference type="EMBL" id="CAXHTA020000009">
    <property type="protein sequence ID" value="CAL5223958.1"/>
    <property type="molecule type" value="Genomic_DNA"/>
</dbReference>
<evidence type="ECO:0000259" key="7">
    <source>
        <dbReference type="Pfam" id="PF00149"/>
    </source>
</evidence>
<dbReference type="Gene3D" id="3.60.21.10">
    <property type="match status" value="3"/>
</dbReference>
<evidence type="ECO:0000256" key="5">
    <source>
        <dbReference type="RuleBase" id="RU361203"/>
    </source>
</evidence>
<dbReference type="InterPro" id="IPR029052">
    <property type="entry name" value="Metallo-depent_PP-like"/>
</dbReference>
<evidence type="ECO:0000256" key="2">
    <source>
        <dbReference type="ARBA" id="ARBA00022729"/>
    </source>
</evidence>